<dbReference type="InterPro" id="IPR029058">
    <property type="entry name" value="AB_hydrolase_fold"/>
</dbReference>
<evidence type="ECO:0000259" key="5">
    <source>
        <dbReference type="Pfam" id="PF07819"/>
    </source>
</evidence>
<dbReference type="Gene3D" id="3.40.50.1820">
    <property type="entry name" value="alpha/beta hydrolase"/>
    <property type="match status" value="1"/>
</dbReference>
<dbReference type="GO" id="GO:0016788">
    <property type="term" value="F:hydrolase activity, acting on ester bonds"/>
    <property type="evidence" value="ECO:0007669"/>
    <property type="project" value="InterPro"/>
</dbReference>
<dbReference type="InterPro" id="IPR012908">
    <property type="entry name" value="PGAP1-ab_dom-like"/>
</dbReference>
<dbReference type="InterPro" id="IPR027417">
    <property type="entry name" value="P-loop_NTPase"/>
</dbReference>
<dbReference type="Gene3D" id="1.25.40.10">
    <property type="entry name" value="Tetratricopeptide repeat domain"/>
    <property type="match status" value="2"/>
</dbReference>
<keyword evidence="3" id="KW-0378">Hydrolase</keyword>
<dbReference type="STRING" id="1095630.A0A2J6T5T9"/>
<comment type="function">
    <text evidence="1 3">Involved in inositol deacylation of GPI-anchored proteins which plays important roles in the quality control and ER-associated degradation of GPI-anchored proteins.</text>
</comment>
<dbReference type="SUPFAM" id="SSF48452">
    <property type="entry name" value="TPR-like"/>
    <property type="match status" value="1"/>
</dbReference>
<evidence type="ECO:0000256" key="1">
    <source>
        <dbReference type="ARBA" id="ARBA00003496"/>
    </source>
</evidence>
<dbReference type="EMBL" id="KZ613822">
    <property type="protein sequence ID" value="PMD58386.1"/>
    <property type="molecule type" value="Genomic_DNA"/>
</dbReference>
<sequence>MPAGLQWKGFSRKLKGMVVESATLLGSGRAQNYSNDVDAFGLFLLHPQDEERHAGGAVAGGSKEPEATRLYNADIIAIHGLGGTAHKTWTHENGILWLRDIVPNELPGVRIYTFGYDSSFAFSKGTGTLSDFAKNLLEAIRLERTTPESNARPIILVCHSMGGIVAKLAITIARNESDHYPGIGKAVTAILFLGTPHQGSASARYATILAGTANALIIGSQISRLTGPIRSSLLKSLQRHEPELLRVAEDFRVHTANLNIISFIEGRNMKGMNSRIVDDHSAFVGASTERKIPMPGYDHREICRHGSPDDHGLKLLLGALKSCMPIGMSRSLYNDPTRVPEREAPPFVNIPFQKNSAFVGQQEVLEQLTTVFHGSHNTRQIALYGLGGIGKSQIALQYVHNANENDPDISIFWVFAGTKERFERDYMEIAKGLRLPGHNNPEVDIFNLVKTSLEKAHFGKWIMVIDNADDLSMFYGSPEEEEKESDTGKKCYPNGLFNYIPSCPSGSVLYTTRNKADALQLTSSGHIIQVREMGLKDLHSLLQTKLYGETPDEEQYTDLITTLDSLPLALVQAASYIRQNSWSIAKYLKYFRSKDTDLSFQILLHDFRDQTRDKTVANSVFKTWMITAQQLEGQHPEAAETLFMMAFYSSQNIPRYLLVPENVLPESSNGSECVTNLPSPKSNRTLGDTAEYLLDQAIGTLVAYSLINIAYDSQPESYSIHRLVQSFTRYWLVEHRNTADSWAAKAVNSLSREFPATEFENWMKSAQLLPHVLKFMDLQPVSHLPPLRFGVLLIACSDYLRMRAHYVLASKYAHLAIEILEKSPEEQTFAILDAKCSLALIYRSTARFQEAEQLLRPAIENYSIALGADTRTLSAVATLSVVLREQEKYEVAEKLARSAFHHLGDQDHLQDPKLAECRTKVEAALATVLGDTGQYKESLEIQQAILQRLLESHERKHPRVAQAQHNIAVTLCKDGQYAASRVLSSEILEFNRRFYGPDHPRTLNIEYNLGRVLEEEGDHGEAETHFRSVINSRGTNLLGKYDPETIDCIRSLTECLENQKKYQAANEYYQAAYQRLLESPGTKYVWVVALGEDLARTLKLTHHLAESIIESKEEPLASEPIHHITLPRGSGGGGGRHRHKPYARDSSFGSWTR</sequence>
<dbReference type="PANTHER" id="PTHR46082">
    <property type="entry name" value="ATP/GTP-BINDING PROTEIN-RELATED"/>
    <property type="match status" value="1"/>
</dbReference>
<feature type="region of interest" description="Disordered" evidence="4">
    <location>
        <begin position="1119"/>
        <end position="1153"/>
    </location>
</feature>
<dbReference type="Pfam" id="PF07819">
    <property type="entry name" value="PGAP1"/>
    <property type="match status" value="1"/>
</dbReference>
<dbReference type="Gene3D" id="3.40.50.300">
    <property type="entry name" value="P-loop containing nucleotide triphosphate hydrolases"/>
    <property type="match status" value="1"/>
</dbReference>
<reference evidence="6 7" key="1">
    <citation type="submission" date="2016-04" db="EMBL/GenBank/DDBJ databases">
        <title>A degradative enzymes factory behind the ericoid mycorrhizal symbiosis.</title>
        <authorList>
            <consortium name="DOE Joint Genome Institute"/>
            <person name="Martino E."/>
            <person name="Morin E."/>
            <person name="Grelet G."/>
            <person name="Kuo A."/>
            <person name="Kohler A."/>
            <person name="Daghino S."/>
            <person name="Barry K."/>
            <person name="Choi C."/>
            <person name="Cichocki N."/>
            <person name="Clum A."/>
            <person name="Copeland A."/>
            <person name="Hainaut M."/>
            <person name="Haridas S."/>
            <person name="Labutti K."/>
            <person name="Lindquist E."/>
            <person name="Lipzen A."/>
            <person name="Khouja H.-R."/>
            <person name="Murat C."/>
            <person name="Ohm R."/>
            <person name="Olson A."/>
            <person name="Spatafora J."/>
            <person name="Veneault-Fourrey C."/>
            <person name="Henrissat B."/>
            <person name="Grigoriev I."/>
            <person name="Martin F."/>
            <person name="Perotto S."/>
        </authorList>
    </citation>
    <scope>NUCLEOTIDE SEQUENCE [LARGE SCALE GENOMIC DNA]</scope>
    <source>
        <strain evidence="6 7">E</strain>
    </source>
</reference>
<dbReference type="EC" id="3.1.-.-" evidence="3"/>
<evidence type="ECO:0000256" key="2">
    <source>
        <dbReference type="ARBA" id="ARBA00015856"/>
    </source>
</evidence>
<dbReference type="InParanoid" id="A0A2J6T5T9"/>
<gene>
    <name evidence="6" type="ORF">K444DRAFT_431583</name>
</gene>
<keyword evidence="7" id="KW-1185">Reference proteome</keyword>
<dbReference type="RefSeq" id="XP_024735290.1">
    <property type="nucleotide sequence ID" value="XM_024872770.1"/>
</dbReference>
<keyword evidence="3" id="KW-0256">Endoplasmic reticulum</keyword>
<dbReference type="AlphaFoldDB" id="A0A2J6T5T9"/>
<keyword evidence="3" id="KW-0813">Transport</keyword>
<dbReference type="SUPFAM" id="SSF52540">
    <property type="entry name" value="P-loop containing nucleoside triphosphate hydrolases"/>
    <property type="match status" value="1"/>
</dbReference>
<dbReference type="Pfam" id="PF13374">
    <property type="entry name" value="TPR_10"/>
    <property type="match status" value="1"/>
</dbReference>
<feature type="domain" description="GPI inositol-deacylase PGAP1-like alpha/beta" evidence="5">
    <location>
        <begin position="102"/>
        <end position="201"/>
    </location>
</feature>
<dbReference type="GeneID" id="36580850"/>
<comment type="similarity">
    <text evidence="3">Belongs to the GPI inositol-deacylase family.</text>
</comment>
<dbReference type="InterPro" id="IPR053137">
    <property type="entry name" value="NLR-like"/>
</dbReference>
<evidence type="ECO:0000256" key="3">
    <source>
        <dbReference type="RuleBase" id="RU365011"/>
    </source>
</evidence>
<dbReference type="Proteomes" id="UP000235371">
    <property type="component" value="Unassembled WGS sequence"/>
</dbReference>
<dbReference type="SUPFAM" id="SSF53474">
    <property type="entry name" value="alpha/beta-Hydrolases"/>
    <property type="match status" value="1"/>
</dbReference>
<keyword evidence="3" id="KW-0472">Membrane</keyword>
<dbReference type="GO" id="GO:0015031">
    <property type="term" value="P:protein transport"/>
    <property type="evidence" value="ECO:0007669"/>
    <property type="project" value="UniProtKB-KW"/>
</dbReference>
<evidence type="ECO:0000313" key="7">
    <source>
        <dbReference type="Proteomes" id="UP000235371"/>
    </source>
</evidence>
<evidence type="ECO:0000256" key="4">
    <source>
        <dbReference type="SAM" id="MobiDB-lite"/>
    </source>
</evidence>
<organism evidence="6 7">
    <name type="scientific">Hyaloscypha bicolor E</name>
    <dbReference type="NCBI Taxonomy" id="1095630"/>
    <lineage>
        <taxon>Eukaryota</taxon>
        <taxon>Fungi</taxon>
        <taxon>Dikarya</taxon>
        <taxon>Ascomycota</taxon>
        <taxon>Pezizomycotina</taxon>
        <taxon>Leotiomycetes</taxon>
        <taxon>Helotiales</taxon>
        <taxon>Hyaloscyphaceae</taxon>
        <taxon>Hyaloscypha</taxon>
        <taxon>Hyaloscypha bicolor</taxon>
    </lineage>
</organism>
<name>A0A2J6T5T9_9HELO</name>
<dbReference type="Pfam" id="PF13424">
    <property type="entry name" value="TPR_12"/>
    <property type="match status" value="1"/>
</dbReference>
<evidence type="ECO:0000313" key="6">
    <source>
        <dbReference type="EMBL" id="PMD58386.1"/>
    </source>
</evidence>
<protein>
    <recommendedName>
        <fullName evidence="2 3">GPI inositol-deacylase</fullName>
        <ecNumber evidence="3">3.1.-.-</ecNumber>
    </recommendedName>
</protein>
<comment type="subcellular location">
    <subcellularLocation>
        <location evidence="3">Endoplasmic reticulum membrane</location>
    </subcellularLocation>
</comment>
<dbReference type="OrthoDB" id="427518at2759"/>
<proteinExistence type="inferred from homology"/>
<accession>A0A2J6T5T9</accession>
<dbReference type="InterPro" id="IPR011990">
    <property type="entry name" value="TPR-like_helical_dom_sf"/>
</dbReference>
<dbReference type="GO" id="GO:0005789">
    <property type="term" value="C:endoplasmic reticulum membrane"/>
    <property type="evidence" value="ECO:0007669"/>
    <property type="project" value="UniProtKB-SubCell"/>
</dbReference>
<keyword evidence="3" id="KW-0653">Protein transport</keyword>
<dbReference type="PANTHER" id="PTHR46082:SF6">
    <property type="entry name" value="AAA+ ATPASE DOMAIN-CONTAINING PROTEIN-RELATED"/>
    <property type="match status" value="1"/>
</dbReference>